<dbReference type="PANTHER" id="PTHR36115">
    <property type="entry name" value="PROLINE-RICH ANTIGEN HOMOLOG-RELATED"/>
    <property type="match status" value="1"/>
</dbReference>
<keyword evidence="10" id="KW-1185">Reference proteome</keyword>
<evidence type="ECO:0000256" key="5">
    <source>
        <dbReference type="ARBA" id="ARBA00023136"/>
    </source>
</evidence>
<feature type="compositionally biased region" description="Pro residues" evidence="6">
    <location>
        <begin position="1"/>
        <end position="10"/>
    </location>
</feature>
<evidence type="ECO:0000256" key="2">
    <source>
        <dbReference type="ARBA" id="ARBA00022475"/>
    </source>
</evidence>
<evidence type="ECO:0000256" key="6">
    <source>
        <dbReference type="SAM" id="MobiDB-lite"/>
    </source>
</evidence>
<evidence type="ECO:0000313" key="10">
    <source>
        <dbReference type="Proteomes" id="UP001445472"/>
    </source>
</evidence>
<comment type="subcellular location">
    <subcellularLocation>
        <location evidence="1">Cell membrane</location>
        <topology evidence="1">Multi-pass membrane protein</topology>
    </subcellularLocation>
</comment>
<comment type="caution">
    <text evidence="9">The sequence shown here is derived from an EMBL/GenBank/DDBJ whole genome shotgun (WGS) entry which is preliminary data.</text>
</comment>
<feature type="domain" description="RDD" evidence="8">
    <location>
        <begin position="92"/>
        <end position="235"/>
    </location>
</feature>
<keyword evidence="2" id="KW-1003">Cell membrane</keyword>
<feature type="compositionally biased region" description="Gly residues" evidence="6">
    <location>
        <begin position="41"/>
        <end position="65"/>
    </location>
</feature>
<dbReference type="RefSeq" id="WP_351977858.1">
    <property type="nucleotide sequence ID" value="NZ_JBEPBX010000025.1"/>
</dbReference>
<accession>A0ABV1V0E1</accession>
<sequence length="244" mass="25623">MSNDQPPPGPPDDDPFRKKPQEPQEPTGPGEATPPPADGPRAGGGSPYGSPYGGTGGPYGAGGGGQPPPYDGGAYGGPYGSADPLAGMPPLAPFGKRVLARIIDMIIVFVPLVLISLAFGGVEVTYGGDDWDEVADRVNSGRQWLWSLITLVAYVGYDTVMTAKSNGQTVGKKIMKLRTAMLNDGRAPDVGSSLLRAAVLWVPALVCCYCIWWLVIVITVLTDKPYRQGLHDKAGKTVVVSTTQ</sequence>
<dbReference type="EMBL" id="JBEPBX010000025">
    <property type="protein sequence ID" value="MER6616502.1"/>
    <property type="molecule type" value="Genomic_DNA"/>
</dbReference>
<evidence type="ECO:0000256" key="3">
    <source>
        <dbReference type="ARBA" id="ARBA00022692"/>
    </source>
</evidence>
<evidence type="ECO:0000313" key="9">
    <source>
        <dbReference type="EMBL" id="MER6616502.1"/>
    </source>
</evidence>
<proteinExistence type="predicted"/>
<name>A0ABV1V0E1_9ACTN</name>
<keyword evidence="4 7" id="KW-1133">Transmembrane helix</keyword>
<evidence type="ECO:0000256" key="4">
    <source>
        <dbReference type="ARBA" id="ARBA00022989"/>
    </source>
</evidence>
<feature type="region of interest" description="Disordered" evidence="6">
    <location>
        <begin position="1"/>
        <end position="76"/>
    </location>
</feature>
<gene>
    <name evidence="9" type="ORF">ABT276_24620</name>
</gene>
<dbReference type="InterPro" id="IPR051791">
    <property type="entry name" value="Pra-immunoreactive"/>
</dbReference>
<dbReference type="PANTHER" id="PTHR36115:SF4">
    <property type="entry name" value="MEMBRANE PROTEIN"/>
    <property type="match status" value="1"/>
</dbReference>
<feature type="transmembrane region" description="Helical" evidence="7">
    <location>
        <begin position="198"/>
        <end position="221"/>
    </location>
</feature>
<dbReference type="Pfam" id="PF06271">
    <property type="entry name" value="RDD"/>
    <property type="match status" value="1"/>
</dbReference>
<keyword evidence="3 7" id="KW-0812">Transmembrane</keyword>
<organism evidence="9 10">
    <name type="scientific">Streptomyces xantholiticus</name>
    <dbReference type="NCBI Taxonomy" id="68285"/>
    <lineage>
        <taxon>Bacteria</taxon>
        <taxon>Bacillati</taxon>
        <taxon>Actinomycetota</taxon>
        <taxon>Actinomycetes</taxon>
        <taxon>Kitasatosporales</taxon>
        <taxon>Streptomycetaceae</taxon>
        <taxon>Streptomyces</taxon>
    </lineage>
</organism>
<protein>
    <submittedName>
        <fullName evidence="9">RDD family protein</fullName>
    </submittedName>
</protein>
<reference evidence="9 10" key="1">
    <citation type="submission" date="2024-06" db="EMBL/GenBank/DDBJ databases">
        <title>The Natural Products Discovery Center: Release of the First 8490 Sequenced Strains for Exploring Actinobacteria Biosynthetic Diversity.</title>
        <authorList>
            <person name="Kalkreuter E."/>
            <person name="Kautsar S.A."/>
            <person name="Yang D."/>
            <person name="Bader C.D."/>
            <person name="Teijaro C.N."/>
            <person name="Fluegel L."/>
            <person name="Davis C.M."/>
            <person name="Simpson J.R."/>
            <person name="Lauterbach L."/>
            <person name="Steele A.D."/>
            <person name="Gui C."/>
            <person name="Meng S."/>
            <person name="Li G."/>
            <person name="Viehrig K."/>
            <person name="Ye F."/>
            <person name="Su P."/>
            <person name="Kiefer A.F."/>
            <person name="Nichols A."/>
            <person name="Cepeda A.J."/>
            <person name="Yan W."/>
            <person name="Fan B."/>
            <person name="Jiang Y."/>
            <person name="Adhikari A."/>
            <person name="Zheng C.-J."/>
            <person name="Schuster L."/>
            <person name="Cowan T.M."/>
            <person name="Smanski M.J."/>
            <person name="Chevrette M.G."/>
            <person name="De Carvalho L.P.S."/>
            <person name="Shen B."/>
        </authorList>
    </citation>
    <scope>NUCLEOTIDE SEQUENCE [LARGE SCALE GENOMIC DNA]</scope>
    <source>
        <strain evidence="9 10">NPDC000837</strain>
    </source>
</reference>
<keyword evidence="5 7" id="KW-0472">Membrane</keyword>
<evidence type="ECO:0000256" key="7">
    <source>
        <dbReference type="SAM" id="Phobius"/>
    </source>
</evidence>
<feature type="transmembrane region" description="Helical" evidence="7">
    <location>
        <begin position="98"/>
        <end position="122"/>
    </location>
</feature>
<evidence type="ECO:0000256" key="1">
    <source>
        <dbReference type="ARBA" id="ARBA00004651"/>
    </source>
</evidence>
<dbReference type="Proteomes" id="UP001445472">
    <property type="component" value="Unassembled WGS sequence"/>
</dbReference>
<dbReference type="InterPro" id="IPR010432">
    <property type="entry name" value="RDD"/>
</dbReference>
<evidence type="ECO:0000259" key="8">
    <source>
        <dbReference type="Pfam" id="PF06271"/>
    </source>
</evidence>